<organism evidence="2 3">
    <name type="scientific">Portunus trituberculatus</name>
    <name type="common">Swimming crab</name>
    <name type="synonym">Neptunus trituberculatus</name>
    <dbReference type="NCBI Taxonomy" id="210409"/>
    <lineage>
        <taxon>Eukaryota</taxon>
        <taxon>Metazoa</taxon>
        <taxon>Ecdysozoa</taxon>
        <taxon>Arthropoda</taxon>
        <taxon>Crustacea</taxon>
        <taxon>Multicrustacea</taxon>
        <taxon>Malacostraca</taxon>
        <taxon>Eumalacostraca</taxon>
        <taxon>Eucarida</taxon>
        <taxon>Decapoda</taxon>
        <taxon>Pleocyemata</taxon>
        <taxon>Brachyura</taxon>
        <taxon>Eubrachyura</taxon>
        <taxon>Portunoidea</taxon>
        <taxon>Portunidae</taxon>
        <taxon>Portuninae</taxon>
        <taxon>Portunus</taxon>
    </lineage>
</organism>
<accession>A0A5B7EDF9</accession>
<gene>
    <name evidence="2" type="ORF">E2C01_024693</name>
</gene>
<dbReference type="EMBL" id="VSRR010002428">
    <property type="protein sequence ID" value="MPC31405.1"/>
    <property type="molecule type" value="Genomic_DNA"/>
</dbReference>
<evidence type="ECO:0000256" key="1">
    <source>
        <dbReference type="SAM" id="MobiDB-lite"/>
    </source>
</evidence>
<protein>
    <submittedName>
        <fullName evidence="2">Uncharacterized protein</fullName>
    </submittedName>
</protein>
<dbReference type="Proteomes" id="UP000324222">
    <property type="component" value="Unassembled WGS sequence"/>
</dbReference>
<sequence length="215" mass="22892">MVAWPWLVGGPGRFPVSLGQGNASLCHIDSHPLRQHGRHHAPRASLLHQRRDTVLGAGGDDRGGPKEYLLTLGVVLEAGRLLVQVRHLGAVHDVRDVLRVVSTVLAAVIAEARGNTRDLEGGVFLLGGSLSPPGRQVQRPPLPVQAKGLASGDESRVRASGPGGTTGHCGHTRLTHSPAPRSARRAARYTHRHPAVTSSEHFPALHSFLHTQVSV</sequence>
<evidence type="ECO:0000313" key="2">
    <source>
        <dbReference type="EMBL" id="MPC31405.1"/>
    </source>
</evidence>
<name>A0A5B7EDF9_PORTR</name>
<keyword evidence="3" id="KW-1185">Reference proteome</keyword>
<proteinExistence type="predicted"/>
<evidence type="ECO:0000313" key="3">
    <source>
        <dbReference type="Proteomes" id="UP000324222"/>
    </source>
</evidence>
<reference evidence="2 3" key="1">
    <citation type="submission" date="2019-05" db="EMBL/GenBank/DDBJ databases">
        <title>Another draft genome of Portunus trituberculatus and its Hox gene families provides insights of decapod evolution.</title>
        <authorList>
            <person name="Jeong J.-H."/>
            <person name="Song I."/>
            <person name="Kim S."/>
            <person name="Choi T."/>
            <person name="Kim D."/>
            <person name="Ryu S."/>
            <person name="Kim W."/>
        </authorList>
    </citation>
    <scope>NUCLEOTIDE SEQUENCE [LARGE SCALE GENOMIC DNA]</scope>
    <source>
        <tissue evidence="2">Muscle</tissue>
    </source>
</reference>
<dbReference type="AlphaFoldDB" id="A0A5B7EDF9"/>
<comment type="caution">
    <text evidence="2">The sequence shown here is derived from an EMBL/GenBank/DDBJ whole genome shotgun (WGS) entry which is preliminary data.</text>
</comment>
<feature type="region of interest" description="Disordered" evidence="1">
    <location>
        <begin position="146"/>
        <end position="181"/>
    </location>
</feature>